<dbReference type="PANTHER" id="PTHR34824:SF1">
    <property type="entry name" value="HEAT-INDUCIBLE TRANSCRIPTION REPRESSOR HRCA"/>
    <property type="match status" value="1"/>
</dbReference>
<dbReference type="HAMAP" id="MF_00081">
    <property type="entry name" value="HrcA"/>
    <property type="match status" value="1"/>
</dbReference>
<proteinExistence type="inferred from homology"/>
<feature type="domain" description="Heat-inducible transcription repressor HrcA C-terminal" evidence="6">
    <location>
        <begin position="104"/>
        <end position="323"/>
    </location>
</feature>
<name>A0A2U1DFJ0_9LACO</name>
<keyword evidence="4 5" id="KW-0804">Transcription</keyword>
<comment type="similarity">
    <text evidence="5">Belongs to the HrcA family.</text>
</comment>
<evidence type="ECO:0000259" key="6">
    <source>
        <dbReference type="Pfam" id="PF01628"/>
    </source>
</evidence>
<dbReference type="PIRSF" id="PIRSF005485">
    <property type="entry name" value="HrcA"/>
    <property type="match status" value="1"/>
</dbReference>
<evidence type="ECO:0000256" key="1">
    <source>
        <dbReference type="ARBA" id="ARBA00022491"/>
    </source>
</evidence>
<keyword evidence="9" id="KW-1185">Reference proteome</keyword>
<dbReference type="OrthoDB" id="9783139at2"/>
<comment type="function">
    <text evidence="5">Negative regulator of class I heat shock genes (grpE-dnaK-dnaJ and groELS operons). Prevents heat-shock induction of these operons.</text>
</comment>
<dbReference type="Proteomes" id="UP000245433">
    <property type="component" value="Unassembled WGS sequence"/>
</dbReference>
<dbReference type="InterPro" id="IPR021153">
    <property type="entry name" value="HrcA_C"/>
</dbReference>
<dbReference type="InterPro" id="IPR029016">
    <property type="entry name" value="GAF-like_dom_sf"/>
</dbReference>
<organism evidence="8 9">
    <name type="scientific">Convivina intestini</name>
    <dbReference type="NCBI Taxonomy" id="1505726"/>
    <lineage>
        <taxon>Bacteria</taxon>
        <taxon>Bacillati</taxon>
        <taxon>Bacillota</taxon>
        <taxon>Bacilli</taxon>
        <taxon>Lactobacillales</taxon>
        <taxon>Lactobacillaceae</taxon>
        <taxon>Convivina</taxon>
    </lineage>
</organism>
<dbReference type="InterPro" id="IPR036390">
    <property type="entry name" value="WH_DNA-bd_sf"/>
</dbReference>
<keyword evidence="2 5" id="KW-0805">Transcription regulation</keyword>
<dbReference type="GO" id="GO:0045892">
    <property type="term" value="P:negative regulation of DNA-templated transcription"/>
    <property type="evidence" value="ECO:0007669"/>
    <property type="project" value="UniProtKB-UniRule"/>
</dbReference>
<dbReference type="InterPro" id="IPR023120">
    <property type="entry name" value="WHTH_transcript_rep_HrcA_IDD"/>
</dbReference>
<keyword evidence="1 5" id="KW-0678">Repressor</keyword>
<accession>A0A2U1DFJ0</accession>
<comment type="caution">
    <text evidence="8">The sequence shown here is derived from an EMBL/GenBank/DDBJ whole genome shotgun (WGS) entry which is preliminary data.</text>
</comment>
<evidence type="ECO:0000256" key="4">
    <source>
        <dbReference type="ARBA" id="ARBA00023163"/>
    </source>
</evidence>
<dbReference type="EMBL" id="QEKT01000001">
    <property type="protein sequence ID" value="PVY86438.1"/>
    <property type="molecule type" value="Genomic_DNA"/>
</dbReference>
<reference evidence="8 9" key="1">
    <citation type="submission" date="2018-04" db="EMBL/GenBank/DDBJ databases">
        <title>Genomic Encyclopedia of Type Strains, Phase IV (KMG-IV): sequencing the most valuable type-strain genomes for metagenomic binning, comparative biology and taxonomic classification.</title>
        <authorList>
            <person name="Goeker M."/>
        </authorList>
    </citation>
    <scope>NUCLEOTIDE SEQUENCE [LARGE SCALE GENOMIC DNA]</scope>
    <source>
        <strain evidence="8 9">DSM 28795</strain>
    </source>
</reference>
<evidence type="ECO:0000256" key="5">
    <source>
        <dbReference type="HAMAP-Rule" id="MF_00081"/>
    </source>
</evidence>
<evidence type="ECO:0000256" key="2">
    <source>
        <dbReference type="ARBA" id="ARBA00023015"/>
    </source>
</evidence>
<dbReference type="Gene3D" id="3.30.450.40">
    <property type="match status" value="1"/>
</dbReference>
<evidence type="ECO:0000313" key="9">
    <source>
        <dbReference type="Proteomes" id="UP000245433"/>
    </source>
</evidence>
<dbReference type="GO" id="GO:0003677">
    <property type="term" value="F:DNA binding"/>
    <property type="evidence" value="ECO:0007669"/>
    <property type="project" value="InterPro"/>
</dbReference>
<dbReference type="Pfam" id="PF01628">
    <property type="entry name" value="HrcA"/>
    <property type="match status" value="1"/>
</dbReference>
<dbReference type="Pfam" id="PF03444">
    <property type="entry name" value="WHD_HrcA"/>
    <property type="match status" value="1"/>
</dbReference>
<gene>
    <name evidence="5" type="primary">hrcA</name>
    <name evidence="8" type="ORF">C7384_101357</name>
</gene>
<dbReference type="InterPro" id="IPR002571">
    <property type="entry name" value="HrcA"/>
</dbReference>
<evidence type="ECO:0000313" key="8">
    <source>
        <dbReference type="EMBL" id="PVY86438.1"/>
    </source>
</evidence>
<dbReference type="AlphaFoldDB" id="A0A2U1DFJ0"/>
<dbReference type="InterPro" id="IPR036388">
    <property type="entry name" value="WH-like_DNA-bd_sf"/>
</dbReference>
<dbReference type="PANTHER" id="PTHR34824">
    <property type="entry name" value="HEAT-INDUCIBLE TRANSCRIPTION REPRESSOR HRCA"/>
    <property type="match status" value="1"/>
</dbReference>
<dbReference type="Gene3D" id="3.30.390.60">
    <property type="entry name" value="Heat-inducible transcription repressor hrca homolog, domain 3"/>
    <property type="match status" value="1"/>
</dbReference>
<dbReference type="SUPFAM" id="SSF46785">
    <property type="entry name" value="Winged helix' DNA-binding domain"/>
    <property type="match status" value="1"/>
</dbReference>
<dbReference type="RefSeq" id="WP_089937824.1">
    <property type="nucleotide sequence ID" value="NZ_CAKOEX010000001.1"/>
</dbReference>
<evidence type="ECO:0000256" key="3">
    <source>
        <dbReference type="ARBA" id="ARBA00023016"/>
    </source>
</evidence>
<protein>
    <recommendedName>
        <fullName evidence="5">Heat-inducible transcription repressor HrcA</fullName>
    </recommendedName>
</protein>
<dbReference type="SUPFAM" id="SSF55781">
    <property type="entry name" value="GAF domain-like"/>
    <property type="match status" value="1"/>
</dbReference>
<feature type="domain" description="Winged helix-turn-helix transcription repressor HrcA DNA-binding" evidence="7">
    <location>
        <begin position="1"/>
        <end position="59"/>
    </location>
</feature>
<keyword evidence="3 5" id="KW-0346">Stress response</keyword>
<evidence type="ECO:0000259" key="7">
    <source>
        <dbReference type="Pfam" id="PF03444"/>
    </source>
</evidence>
<dbReference type="NCBIfam" id="TIGR00331">
    <property type="entry name" value="hrcA"/>
    <property type="match status" value="1"/>
</dbReference>
<sequence length="343" mass="38138">MLTERQKLILGAIVYQYTQTAHAVGSKKLQEQLNIKVSPATIRNEMAVLEEADLIRKLHTSAGRVPSVAGYRYYLDNLMISRSVSQNDIERLLTSLSGNFHEIDDFLDETAKRLSELTNCTALILKPPYVDLKISSFQLIPLEGRQLIAVLVTNYGKVTSQTFKLPQGLHADSLTNMVAYINAQMVGRPVKEVLTMMNSGELPIQLTREIQSPAAFLQLFGEVLAQSIEEHVHVGGRLNVLELTENRFDDLTKARRLLELLDSPQALRHLARSSGAGISIKVGSEIGEDLLDAYSVLSRHFSIGQQDQGIIILVGPVRMPYAQNALILNIFGQALTQKMLDYV</sequence>
<dbReference type="InterPro" id="IPR005104">
    <property type="entry name" value="WHTH_HrcA_DNA-bd"/>
</dbReference>
<dbReference type="Gene3D" id="1.10.10.10">
    <property type="entry name" value="Winged helix-like DNA-binding domain superfamily/Winged helix DNA-binding domain"/>
    <property type="match status" value="1"/>
</dbReference>